<keyword evidence="3" id="KW-1185">Reference proteome</keyword>
<evidence type="ECO:0000256" key="1">
    <source>
        <dbReference type="SAM" id="MobiDB-lite"/>
    </source>
</evidence>
<organism evidence="2 3">
    <name type="scientific">Streptomyces labedae</name>
    <dbReference type="NCBI Taxonomy" id="285569"/>
    <lineage>
        <taxon>Bacteria</taxon>
        <taxon>Bacillati</taxon>
        <taxon>Actinomycetota</taxon>
        <taxon>Actinomycetes</taxon>
        <taxon>Kitasatosporales</taxon>
        <taxon>Streptomycetaceae</taxon>
        <taxon>Streptomyces</taxon>
    </lineage>
</organism>
<evidence type="ECO:0000313" key="2">
    <source>
        <dbReference type="EMBL" id="GAA3252590.1"/>
    </source>
</evidence>
<proteinExistence type="predicted"/>
<sequence length="58" mass="5727">MEADEASDAECCSIGAACVYAVYDPAARTCAVALAGQPPASPEAGRAAARGGGRRRTG</sequence>
<evidence type="ECO:0000313" key="3">
    <source>
        <dbReference type="Proteomes" id="UP001500728"/>
    </source>
</evidence>
<dbReference type="RefSeq" id="WP_346151365.1">
    <property type="nucleotide sequence ID" value="NZ_BAAAUW010000004.1"/>
</dbReference>
<comment type="caution">
    <text evidence="2">The sequence shown here is derived from an EMBL/GenBank/DDBJ whole genome shotgun (WGS) entry which is preliminary data.</text>
</comment>
<reference evidence="3" key="1">
    <citation type="journal article" date="2019" name="Int. J. Syst. Evol. Microbiol.">
        <title>The Global Catalogue of Microorganisms (GCM) 10K type strain sequencing project: providing services to taxonomists for standard genome sequencing and annotation.</title>
        <authorList>
            <consortium name="The Broad Institute Genomics Platform"/>
            <consortium name="The Broad Institute Genome Sequencing Center for Infectious Disease"/>
            <person name="Wu L."/>
            <person name="Ma J."/>
        </authorList>
    </citation>
    <scope>NUCLEOTIDE SEQUENCE [LARGE SCALE GENOMIC DNA]</scope>
    <source>
        <strain evidence="3">JCM 9381</strain>
    </source>
</reference>
<accession>A0ABP6QW67</accession>
<feature type="region of interest" description="Disordered" evidence="1">
    <location>
        <begin position="36"/>
        <end position="58"/>
    </location>
</feature>
<gene>
    <name evidence="2" type="ORF">GCM10010469_12760</name>
</gene>
<dbReference type="EMBL" id="BAAAUW010000004">
    <property type="protein sequence ID" value="GAA3252590.1"/>
    <property type="molecule type" value="Genomic_DNA"/>
</dbReference>
<protein>
    <submittedName>
        <fullName evidence="2">Uncharacterized protein</fullName>
    </submittedName>
</protein>
<dbReference type="Proteomes" id="UP001500728">
    <property type="component" value="Unassembled WGS sequence"/>
</dbReference>
<name>A0ABP6QW67_9ACTN</name>